<reference evidence="1" key="1">
    <citation type="journal article" date="2014" name="Int. J. Syst. Evol. Microbiol.">
        <title>Complete genome sequence of Corynebacterium casei LMG S-19264T (=DSM 44701T), isolated from a smear-ripened cheese.</title>
        <authorList>
            <consortium name="US DOE Joint Genome Institute (JGI-PGF)"/>
            <person name="Walter F."/>
            <person name="Albersmeier A."/>
            <person name="Kalinowski J."/>
            <person name="Ruckert C."/>
        </authorList>
    </citation>
    <scope>NUCLEOTIDE SEQUENCE</scope>
    <source>
        <strain evidence="1">KCTC 12710</strain>
    </source>
</reference>
<protein>
    <submittedName>
        <fullName evidence="1">Uncharacterized protein</fullName>
    </submittedName>
</protein>
<name>A0A918QU97_9FLAO</name>
<keyword evidence="2" id="KW-1185">Reference proteome</keyword>
<dbReference type="Proteomes" id="UP000636004">
    <property type="component" value="Unassembled WGS sequence"/>
</dbReference>
<dbReference type="AlphaFoldDB" id="A0A918QU97"/>
<gene>
    <name evidence="1" type="ORF">GCM10007028_01950</name>
</gene>
<evidence type="ECO:0000313" key="2">
    <source>
        <dbReference type="Proteomes" id="UP000636004"/>
    </source>
</evidence>
<dbReference type="EMBL" id="BMWZ01000001">
    <property type="protein sequence ID" value="GGZ68648.1"/>
    <property type="molecule type" value="Genomic_DNA"/>
</dbReference>
<comment type="caution">
    <text evidence="1">The sequence shown here is derived from an EMBL/GenBank/DDBJ whole genome shotgun (WGS) entry which is preliminary data.</text>
</comment>
<dbReference type="RefSeq" id="WP_189358572.1">
    <property type="nucleotide sequence ID" value="NZ_BMWZ01000001.1"/>
</dbReference>
<organism evidence="1 2">
    <name type="scientific">Algibacter mikhailovii</name>
    <dbReference type="NCBI Taxonomy" id="425498"/>
    <lineage>
        <taxon>Bacteria</taxon>
        <taxon>Pseudomonadati</taxon>
        <taxon>Bacteroidota</taxon>
        <taxon>Flavobacteriia</taxon>
        <taxon>Flavobacteriales</taxon>
        <taxon>Flavobacteriaceae</taxon>
        <taxon>Algibacter</taxon>
    </lineage>
</organism>
<evidence type="ECO:0000313" key="1">
    <source>
        <dbReference type="EMBL" id="GGZ68648.1"/>
    </source>
</evidence>
<sequence length="45" mass="4967">MLLVLGFLLVLLQLNFNSKKLNATSVKIIAEIANIMMPVVRVLGK</sequence>
<accession>A0A918QU97</accession>
<reference evidence="1" key="2">
    <citation type="submission" date="2020-09" db="EMBL/GenBank/DDBJ databases">
        <authorList>
            <person name="Sun Q."/>
            <person name="Kim S."/>
        </authorList>
    </citation>
    <scope>NUCLEOTIDE SEQUENCE</scope>
    <source>
        <strain evidence="1">KCTC 12710</strain>
    </source>
</reference>
<proteinExistence type="predicted"/>